<dbReference type="InterPro" id="IPR039437">
    <property type="entry name" value="FrzH/put_lumazine-bd"/>
</dbReference>
<dbReference type="Pfam" id="PF12893">
    <property type="entry name" value="Lumazine_bd_2"/>
    <property type="match status" value="1"/>
</dbReference>
<sequence length="127" mass="14535">MNDTAGATTPTLLLQMYVEGCKTLDVRLLRNCFHATAVMNGFMGRQLYLGQPDPFFDDVTDLQLRAIDNSRSTYEIKSVQKFGNIASAIVITEYFASQHNFIDLMHMIFEADRWWIISKTFTTREGP</sequence>
<dbReference type="EMBL" id="JANGSQ010000096">
    <property type="protein sequence ID" value="MCW4590251.1"/>
    <property type="molecule type" value="Genomic_DNA"/>
</dbReference>
<evidence type="ECO:0000313" key="2">
    <source>
        <dbReference type="Proteomes" id="UP001526337"/>
    </source>
</evidence>
<protein>
    <submittedName>
        <fullName evidence="1">Nuclear transport factor 2 family protein</fullName>
    </submittedName>
</protein>
<dbReference type="SUPFAM" id="SSF54427">
    <property type="entry name" value="NTF2-like"/>
    <property type="match status" value="1"/>
</dbReference>
<dbReference type="RefSeq" id="WP_171790955.1">
    <property type="nucleotide sequence ID" value="NZ_JABJWD010000059.1"/>
</dbReference>
<dbReference type="Gene3D" id="3.10.450.50">
    <property type="match status" value="1"/>
</dbReference>
<gene>
    <name evidence="1" type="ORF">NO263_06625</name>
</gene>
<evidence type="ECO:0000313" key="1">
    <source>
        <dbReference type="EMBL" id="MCW4590251.1"/>
    </source>
</evidence>
<dbReference type="InterPro" id="IPR032710">
    <property type="entry name" value="NTF2-like_dom_sf"/>
</dbReference>
<organism evidence="1 2">
    <name type="scientific">Gluconacetobacter entanii</name>
    <dbReference type="NCBI Taxonomy" id="108528"/>
    <lineage>
        <taxon>Bacteria</taxon>
        <taxon>Pseudomonadati</taxon>
        <taxon>Pseudomonadota</taxon>
        <taxon>Alphaproteobacteria</taxon>
        <taxon>Acetobacterales</taxon>
        <taxon>Acetobacteraceae</taxon>
        <taxon>Gluconacetobacter</taxon>
    </lineage>
</organism>
<keyword evidence="2" id="KW-1185">Reference proteome</keyword>
<reference evidence="1 2" key="1">
    <citation type="submission" date="2022-07" db="EMBL/GenBank/DDBJ databases">
        <title>Genome stability of Gluconacetobacter entanii AV429.</title>
        <authorList>
            <person name="Trcek J."/>
            <person name="Cepec E."/>
        </authorList>
    </citation>
    <scope>NUCLEOTIDE SEQUENCE [LARGE SCALE GENOMIC DNA]</scope>
    <source>
        <strain evidence="1 2">AV429_2022</strain>
    </source>
</reference>
<accession>A0ABT3K4A5</accession>
<dbReference type="Proteomes" id="UP001526337">
    <property type="component" value="Unassembled WGS sequence"/>
</dbReference>
<proteinExistence type="predicted"/>
<name>A0ABT3K4A5_9PROT</name>
<comment type="caution">
    <text evidence="1">The sequence shown here is derived from an EMBL/GenBank/DDBJ whole genome shotgun (WGS) entry which is preliminary data.</text>
</comment>